<accession>A0A166DK11</accession>
<evidence type="ECO:0000313" key="1">
    <source>
        <dbReference type="EMBL" id="KZT38606.1"/>
    </source>
</evidence>
<keyword evidence="2" id="KW-1185">Reference proteome</keyword>
<name>A0A166DK11_9AGAM</name>
<reference evidence="1 2" key="1">
    <citation type="journal article" date="2016" name="Mol. Biol. Evol.">
        <title>Comparative Genomics of Early-Diverging Mushroom-Forming Fungi Provides Insights into the Origins of Lignocellulose Decay Capabilities.</title>
        <authorList>
            <person name="Nagy L.G."/>
            <person name="Riley R."/>
            <person name="Tritt A."/>
            <person name="Adam C."/>
            <person name="Daum C."/>
            <person name="Floudas D."/>
            <person name="Sun H."/>
            <person name="Yadav J.S."/>
            <person name="Pangilinan J."/>
            <person name="Larsson K.H."/>
            <person name="Matsuura K."/>
            <person name="Barry K."/>
            <person name="Labutti K."/>
            <person name="Kuo R."/>
            <person name="Ohm R.A."/>
            <person name="Bhattacharya S.S."/>
            <person name="Shirouzu T."/>
            <person name="Yoshinaga Y."/>
            <person name="Martin F.M."/>
            <person name="Grigoriev I.V."/>
            <person name="Hibbett D.S."/>
        </authorList>
    </citation>
    <scope>NUCLEOTIDE SEQUENCE [LARGE SCALE GENOMIC DNA]</scope>
    <source>
        <strain evidence="1 2">HHB10207 ss-3</strain>
    </source>
</reference>
<protein>
    <submittedName>
        <fullName evidence="1">Uncharacterized protein</fullName>
    </submittedName>
</protein>
<dbReference type="OrthoDB" id="10007757at2759"/>
<sequence>MRFGRSPTTNISVAIRIEGESSTIFEGDVFTSPREITTASGGTHECDGTNAGQNAVAGPTCTTALDSASGSQTDFTYDGTFDADFDDYFITRIAGDSQNDIQFWGLLLNFQFTPVGGCQQEVAVGDAVLWAFDAFSKTFFLRLTGPSVATLGVPTTFTVTDGMTGIPIAGATIGSDVSDASGHVVITFSSGGKFTLKAEEPNSIRSNALTVTVS</sequence>
<dbReference type="Proteomes" id="UP000076798">
    <property type="component" value="Unassembled WGS sequence"/>
</dbReference>
<gene>
    <name evidence="1" type="ORF">SISSUDRAFT_986036</name>
</gene>
<proteinExistence type="predicted"/>
<organism evidence="1 2">
    <name type="scientific">Sistotremastrum suecicum HHB10207 ss-3</name>
    <dbReference type="NCBI Taxonomy" id="1314776"/>
    <lineage>
        <taxon>Eukaryota</taxon>
        <taxon>Fungi</taxon>
        <taxon>Dikarya</taxon>
        <taxon>Basidiomycota</taxon>
        <taxon>Agaricomycotina</taxon>
        <taxon>Agaricomycetes</taxon>
        <taxon>Sistotremastrales</taxon>
        <taxon>Sistotremastraceae</taxon>
        <taxon>Sistotremastrum</taxon>
    </lineage>
</organism>
<dbReference type="EMBL" id="KV428060">
    <property type="protein sequence ID" value="KZT38606.1"/>
    <property type="molecule type" value="Genomic_DNA"/>
</dbReference>
<evidence type="ECO:0000313" key="2">
    <source>
        <dbReference type="Proteomes" id="UP000076798"/>
    </source>
</evidence>
<dbReference type="AlphaFoldDB" id="A0A166DK11"/>